<evidence type="ECO:0000256" key="1">
    <source>
        <dbReference type="SAM" id="Coils"/>
    </source>
</evidence>
<organism evidence="3 4">
    <name type="scientific">Chrysochromulina tobinii</name>
    <dbReference type="NCBI Taxonomy" id="1460289"/>
    <lineage>
        <taxon>Eukaryota</taxon>
        <taxon>Haptista</taxon>
        <taxon>Haptophyta</taxon>
        <taxon>Prymnesiophyceae</taxon>
        <taxon>Prymnesiales</taxon>
        <taxon>Chrysochromulinaceae</taxon>
        <taxon>Chrysochromulina</taxon>
    </lineage>
</organism>
<accession>A0A0M0JB88</accession>
<feature type="compositionally biased region" description="Gly residues" evidence="2">
    <location>
        <begin position="322"/>
        <end position="331"/>
    </location>
</feature>
<evidence type="ECO:0000313" key="4">
    <source>
        <dbReference type="Proteomes" id="UP000037460"/>
    </source>
</evidence>
<dbReference type="EMBL" id="JWZX01003174">
    <property type="protein sequence ID" value="KOO23622.1"/>
    <property type="molecule type" value="Genomic_DNA"/>
</dbReference>
<comment type="caution">
    <text evidence="3">The sequence shown here is derived from an EMBL/GenBank/DDBJ whole genome shotgun (WGS) entry which is preliminary data.</text>
</comment>
<dbReference type="Proteomes" id="UP000037460">
    <property type="component" value="Unassembled WGS sequence"/>
</dbReference>
<dbReference type="AlphaFoldDB" id="A0A0M0JB88"/>
<sequence length="359" mass="40784">MLTAKRPLSELSLPPKRARGISEGRLCDLRNSLSLFTNANNATRARERGILRSRDASSKYEEYEKKVFALIKDSGGIELPDEDWVLEILPELKLLEPDTLEMLFAQAEQHAKYEAAARDLVNAEVAKYEDAHERELRALRLESESQHTRSSVSAEMRMQAQEEAAREETDRLREEAMEKISELEEEVAKLEEKQQHEEEINEMNEEREKLVEIVDEAQKETELKRETSRKLKEEIIDNDRLTVANLNRIKNLEIEIEETRKLCEKLDDENEELREELGKSLKDEGASAALEREVEMLRELLSEREQQVRSLSLRLADASSGSGAGSGGFGSSSGFNSSSSGRRESILDRLGLNKGPTAI</sequence>
<protein>
    <submittedName>
        <fullName evidence="3">Uncharacterized protein</fullName>
    </submittedName>
</protein>
<gene>
    <name evidence="3" type="ORF">Ctob_007736</name>
</gene>
<feature type="coiled-coil region" evidence="1">
    <location>
        <begin position="155"/>
        <end position="307"/>
    </location>
</feature>
<feature type="region of interest" description="Disordered" evidence="2">
    <location>
        <begin position="314"/>
        <end position="359"/>
    </location>
</feature>
<proteinExistence type="predicted"/>
<evidence type="ECO:0000256" key="2">
    <source>
        <dbReference type="SAM" id="MobiDB-lite"/>
    </source>
</evidence>
<name>A0A0M0JB88_9EUKA</name>
<keyword evidence="1" id="KW-0175">Coiled coil</keyword>
<keyword evidence="4" id="KW-1185">Reference proteome</keyword>
<reference evidence="4" key="1">
    <citation type="journal article" date="2015" name="PLoS Genet.">
        <title>Genome Sequence and Transcriptome Analyses of Chrysochromulina tobin: Metabolic Tools for Enhanced Algal Fitness in the Prominent Order Prymnesiales (Haptophyceae).</title>
        <authorList>
            <person name="Hovde B.T."/>
            <person name="Deodato C.R."/>
            <person name="Hunsperger H.M."/>
            <person name="Ryken S.A."/>
            <person name="Yost W."/>
            <person name="Jha R.K."/>
            <person name="Patterson J."/>
            <person name="Monnat R.J. Jr."/>
            <person name="Barlow S.B."/>
            <person name="Starkenburg S.R."/>
            <person name="Cattolico R.A."/>
        </authorList>
    </citation>
    <scope>NUCLEOTIDE SEQUENCE</scope>
    <source>
        <strain evidence="4">CCMP291</strain>
    </source>
</reference>
<evidence type="ECO:0000313" key="3">
    <source>
        <dbReference type="EMBL" id="KOO23622.1"/>
    </source>
</evidence>